<feature type="region of interest" description="Disordered" evidence="1">
    <location>
        <begin position="63"/>
        <end position="92"/>
    </location>
</feature>
<feature type="region of interest" description="Disordered" evidence="1">
    <location>
        <begin position="930"/>
        <end position="949"/>
    </location>
</feature>
<gene>
    <name evidence="3" type="primary">LOC18605874</name>
</gene>
<dbReference type="KEGG" id="tcc:18605874"/>
<organism evidence="2 3">
    <name type="scientific">Theobroma cacao</name>
    <name type="common">Cacao</name>
    <name type="synonym">Cocoa</name>
    <dbReference type="NCBI Taxonomy" id="3641"/>
    <lineage>
        <taxon>Eukaryota</taxon>
        <taxon>Viridiplantae</taxon>
        <taxon>Streptophyta</taxon>
        <taxon>Embryophyta</taxon>
        <taxon>Tracheophyta</taxon>
        <taxon>Spermatophyta</taxon>
        <taxon>Magnoliopsida</taxon>
        <taxon>eudicotyledons</taxon>
        <taxon>Gunneridae</taxon>
        <taxon>Pentapetalae</taxon>
        <taxon>rosids</taxon>
        <taxon>malvids</taxon>
        <taxon>Malvales</taxon>
        <taxon>Malvaceae</taxon>
        <taxon>Byttnerioideae</taxon>
        <taxon>Theobroma</taxon>
    </lineage>
</organism>
<evidence type="ECO:0000313" key="3">
    <source>
        <dbReference type="RefSeq" id="XP_017972779.1"/>
    </source>
</evidence>
<dbReference type="PANTHER" id="PTHR34361:SF2">
    <property type="entry name" value="OS08G0157800 PROTEIN"/>
    <property type="match status" value="1"/>
</dbReference>
<evidence type="ECO:0000313" key="2">
    <source>
        <dbReference type="Proteomes" id="UP000694886"/>
    </source>
</evidence>
<dbReference type="GeneID" id="18605874"/>
<reference evidence="2" key="1">
    <citation type="journal article" date="1997" name="Nucleic Acids Res.">
        <title>tRNAscan-SE: a program for improved detection of transfer RNA genes in genomic sequence.</title>
        <authorList>
            <person name="Lowe T.M."/>
            <person name="Eddy S.R."/>
        </authorList>
    </citation>
    <scope>NUCLEOTIDE SEQUENCE [LARGE SCALE GENOMIC DNA]</scope>
    <source>
        <strain evidence="2">r\B97-61/B2</strain>
    </source>
</reference>
<dbReference type="RefSeq" id="XP_017972779.1">
    <property type="nucleotide sequence ID" value="XM_018117290.1"/>
</dbReference>
<reference evidence="3" key="2">
    <citation type="submission" date="2025-08" db="UniProtKB">
        <authorList>
            <consortium name="RefSeq"/>
        </authorList>
    </citation>
    <scope>IDENTIFICATION</scope>
</reference>
<sequence>MMRPINSHLYTMMGFGSYVGNAHGGGSSNLSALAPPFTVDRSIPKPAATPLVDLGEPLNWLDSNPYTFNSPQPAQLPQLDLEPTPTPSYNQNSDLFEPKTYYPSYVSPPLHVPTFNEQSLPGLDHTAQWGGGLWDWEKGKPAQLGGSFYLKETSVAPSSIYMDHINLGAHPSKSLKTCEETSYNIYSPREDQAGPANIEKLDYNPVLGQNPSFMPVDYLKTSVIGSSSAISEANLQAPPLNLVNCKNNYVQISTPYEKPLRQHGTTLSDSIPSVKSSPGVVIRPPAVGTSSSASNSVSFKNVNTGINATDTNLAGNNRFTVKEPRFLFNFGSKNEFDPIQHSFLLDGNCYMSGELSTSTEKLSTRNMASKDASDNFFGAKSGVNLSRISPDNFSLAFENNEAVIAVENSLESLDHYNPPVDSPCWKGAPASNNSPFGSSEPVAVQLAKKLEACDDSNGQVLKFISSNTANMVKHPSGKAGEILMSDENGNVEDGSMSSLKLPPVSIPSFKEHEPDEAGKAGSHKYKASSACEVKFSDNASEWKKDYVLFDKSVDEVEKASHTSQQCLAEGRLASKNLCRSETGVADLEMKINDVSGCGSSHVSCHAVKHLSCAPSSVEDVSTKHTKFLGKEPVSNSSISVLVDTMQNLSELLLYHCSNEACELREQDVKSLEKVINNLDTCMSKNIGQETLLSELHKVWFPMSKKNGQESLLSELHKGTSTGSPQVAAIDVLSQHTQVKRKHFGKKDEKCSEFVSVRSGTDIKVKNDKMTQAIKKVLIENFHEKEETHPQVLLYKNLWLEAEAALCSINYMARYNNMKIEIEKCKLDTEKDLSEDTPDEDKISRSKLSADLDTNKKLTAIAESAPTLDVSNQNFPIASSSNHADDVTARFHVLKHRLNNSYSVHTRDADELSSSKLSLDLDAVDKLATEVKDSSTSSLQTQDSPLPGTACHTDDVEASIMTRLHILKSRGNVDLDSNEMEQKPLPEVVDLGFAGKKKQIPIDEDTADDGVLGFNLESVSQNQVVDYAGEQSVVKDFHLCVKHDCTIQSPKSTRLGNQLSAGWYDSCSSDWEHVLKEELSGQNS</sequence>
<protein>
    <submittedName>
        <fullName evidence="3">Uncharacterized protein LOC18605874 isoform X1</fullName>
    </submittedName>
</protein>
<accession>A0AB32W527</accession>
<evidence type="ECO:0000256" key="1">
    <source>
        <dbReference type="SAM" id="MobiDB-lite"/>
    </source>
</evidence>
<dbReference type="Proteomes" id="UP000694886">
    <property type="component" value="Chromosome 3"/>
</dbReference>
<dbReference type="PANTHER" id="PTHR34361">
    <property type="entry name" value="OS08G0157800 PROTEIN"/>
    <property type="match status" value="1"/>
</dbReference>
<dbReference type="AlphaFoldDB" id="A0AB32W527"/>
<proteinExistence type="predicted"/>
<name>A0AB32W527_THECC</name>
<feature type="compositionally biased region" description="Low complexity" evidence="1">
    <location>
        <begin position="933"/>
        <end position="945"/>
    </location>
</feature>
<feature type="compositionally biased region" description="Polar residues" evidence="1">
    <location>
        <begin position="63"/>
        <end position="75"/>
    </location>
</feature>
<dbReference type="Gramene" id="Tc03v2_t017460.3">
    <property type="protein sequence ID" value="Tc03v2_p017460.3"/>
    <property type="gene ID" value="Tc03v2_g017460"/>
</dbReference>